<dbReference type="KEGG" id="cpso:CPPEL_07560"/>
<dbReference type="NCBIfam" id="NF041757">
    <property type="entry name" value="EfeO"/>
    <property type="match status" value="1"/>
</dbReference>
<keyword evidence="3 5" id="KW-0732">Signal</keyword>
<dbReference type="Proteomes" id="UP000271426">
    <property type="component" value="Chromosome"/>
</dbReference>
<evidence type="ECO:0000256" key="5">
    <source>
        <dbReference type="SAM" id="SignalP"/>
    </source>
</evidence>
<dbReference type="GO" id="GO:0030313">
    <property type="term" value="C:cell envelope"/>
    <property type="evidence" value="ECO:0007669"/>
    <property type="project" value="UniProtKB-SubCell"/>
</dbReference>
<proteinExistence type="inferred from homology"/>
<dbReference type="AlphaFoldDB" id="A0A3G6IV19"/>
<evidence type="ECO:0000259" key="6">
    <source>
        <dbReference type="Pfam" id="PF09375"/>
    </source>
</evidence>
<dbReference type="PROSITE" id="PS51257">
    <property type="entry name" value="PROKAR_LIPOPROTEIN"/>
    <property type="match status" value="1"/>
</dbReference>
<evidence type="ECO:0000256" key="3">
    <source>
        <dbReference type="ARBA" id="ARBA00022729"/>
    </source>
</evidence>
<dbReference type="OrthoDB" id="7348379at2"/>
<evidence type="ECO:0000313" key="7">
    <source>
        <dbReference type="EMBL" id="AZA09621.1"/>
    </source>
</evidence>
<keyword evidence="8" id="KW-1185">Reference proteome</keyword>
<feature type="signal peptide" evidence="5">
    <location>
        <begin position="1"/>
        <end position="23"/>
    </location>
</feature>
<dbReference type="InterPro" id="IPR034981">
    <property type="entry name" value="Imelysin-like_EfeO/Algp7"/>
</dbReference>
<dbReference type="InterPro" id="IPR018976">
    <property type="entry name" value="Imelysin-like"/>
</dbReference>
<dbReference type="InterPro" id="IPR050894">
    <property type="entry name" value="EfeM/EfeO_iron_uptake"/>
</dbReference>
<dbReference type="CDD" id="cd14656">
    <property type="entry name" value="Imelysin-like_EfeO"/>
    <property type="match status" value="1"/>
</dbReference>
<accession>A0A3G6IV19</accession>
<gene>
    <name evidence="7" type="primary">efeO</name>
    <name evidence="7" type="ORF">CPPEL_07560</name>
</gene>
<comment type="similarity">
    <text evidence="2">Belongs to the EfeM/EfeO family.</text>
</comment>
<evidence type="ECO:0000256" key="1">
    <source>
        <dbReference type="ARBA" id="ARBA00004196"/>
    </source>
</evidence>
<evidence type="ECO:0000256" key="2">
    <source>
        <dbReference type="ARBA" id="ARBA00005989"/>
    </source>
</evidence>
<dbReference type="InterPro" id="IPR053377">
    <property type="entry name" value="Iron_uptake_EfeM/EfeO"/>
</dbReference>
<protein>
    <submittedName>
        <fullName evidence="7">Iron uptake system component EfeO</fullName>
    </submittedName>
</protein>
<dbReference type="RefSeq" id="WP_123960520.1">
    <property type="nucleotide sequence ID" value="NZ_CP033898.1"/>
</dbReference>
<feature type="region of interest" description="Disordered" evidence="4">
    <location>
        <begin position="25"/>
        <end position="63"/>
    </location>
</feature>
<dbReference type="Pfam" id="PF09375">
    <property type="entry name" value="Peptidase_M75"/>
    <property type="match status" value="1"/>
</dbReference>
<organism evidence="7 8">
    <name type="scientific">Corynebacterium pseudopelargi</name>
    <dbReference type="NCBI Taxonomy" id="2080757"/>
    <lineage>
        <taxon>Bacteria</taxon>
        <taxon>Bacillati</taxon>
        <taxon>Actinomycetota</taxon>
        <taxon>Actinomycetes</taxon>
        <taxon>Mycobacteriales</taxon>
        <taxon>Corynebacteriaceae</taxon>
        <taxon>Corynebacterium</taxon>
    </lineage>
</organism>
<dbReference type="PANTHER" id="PTHR39192">
    <property type="entry name" value="IRON UPTAKE SYSTEM COMPONENT EFEO"/>
    <property type="match status" value="1"/>
</dbReference>
<comment type="subcellular location">
    <subcellularLocation>
        <location evidence="1">Cell envelope</location>
    </subcellularLocation>
</comment>
<sequence precursor="true">MRLSRPALSAAALALTATLAACSGNGEEADTTKASSSDTTVQSSEAQNDTSDKDAADEDSEAHKAAVTKYTEYVRGQVASLQGVGKEFIAAIEAGNVDEAKRLYPVAREPYERIEPVAESFGDLDARIDLREADLEDGDSWSGFHKIEKDLWVENKITDSTKKDAQQLSKDIEELAKKVDASDYTLSAEDIAAGAQELLDEVSTSKITGEENVFSHTDLYDFQANVEGSKAAIDSLSPILSETKPELIGEIQAEFGKVQSLLGQLREGDGFVSYDKVDDAKRKELSSALDALTAKVAQAQEAVEK</sequence>
<dbReference type="EMBL" id="CP033898">
    <property type="protein sequence ID" value="AZA09621.1"/>
    <property type="molecule type" value="Genomic_DNA"/>
</dbReference>
<evidence type="ECO:0000256" key="4">
    <source>
        <dbReference type="SAM" id="MobiDB-lite"/>
    </source>
</evidence>
<feature type="chain" id="PRO_5038552764" evidence="5">
    <location>
        <begin position="24"/>
        <end position="305"/>
    </location>
</feature>
<feature type="domain" description="Imelysin-like" evidence="6">
    <location>
        <begin position="66"/>
        <end position="296"/>
    </location>
</feature>
<evidence type="ECO:0000313" key="8">
    <source>
        <dbReference type="Proteomes" id="UP000271426"/>
    </source>
</evidence>
<name>A0A3G6IV19_9CORY</name>
<dbReference type="Gene3D" id="1.20.1420.20">
    <property type="entry name" value="M75 peptidase, HXXE motif"/>
    <property type="match status" value="1"/>
</dbReference>
<reference evidence="7 8" key="1">
    <citation type="submission" date="2018-11" db="EMBL/GenBank/DDBJ databases">
        <authorList>
            <person name="Kleinhagauer T."/>
            <person name="Glaeser S.P."/>
            <person name="Spergser J."/>
            <person name="Ruckert C."/>
            <person name="Kaempfer P."/>
            <person name="Busse H.-J."/>
        </authorList>
    </citation>
    <scope>NUCLEOTIDE SEQUENCE [LARGE SCALE GENOMIC DNA]</scope>
    <source>
        <strain evidence="7 8">812CH</strain>
    </source>
</reference>
<dbReference type="PANTHER" id="PTHR39192:SF1">
    <property type="entry name" value="IRON UPTAKE SYSTEM COMPONENT EFEO"/>
    <property type="match status" value="1"/>
</dbReference>
<dbReference type="InterPro" id="IPR038352">
    <property type="entry name" value="Imelysin_sf"/>
</dbReference>